<organism evidence="1 2">
    <name type="scientific">Elysia crispata</name>
    <name type="common">lettuce slug</name>
    <dbReference type="NCBI Taxonomy" id="231223"/>
    <lineage>
        <taxon>Eukaryota</taxon>
        <taxon>Metazoa</taxon>
        <taxon>Spiralia</taxon>
        <taxon>Lophotrochozoa</taxon>
        <taxon>Mollusca</taxon>
        <taxon>Gastropoda</taxon>
        <taxon>Heterobranchia</taxon>
        <taxon>Euthyneura</taxon>
        <taxon>Panpulmonata</taxon>
        <taxon>Sacoglossa</taxon>
        <taxon>Placobranchoidea</taxon>
        <taxon>Plakobranchidae</taxon>
        <taxon>Elysia</taxon>
    </lineage>
</organism>
<protein>
    <submittedName>
        <fullName evidence="1">Uncharacterized protein</fullName>
    </submittedName>
</protein>
<gene>
    <name evidence="1" type="ORF">RRG08_020516</name>
</gene>
<sequence>MKNISNLMTIPSLPRLLYNRHTSNAEFRRHLNWADAHWAKDVKTNDKPRYMTFTHPGFPYWCFDVNTYSPTLMSLIGVCEDCWVYGLYQRMPQPLNQTIILSPELRSNGFLLFQTDVELQMRKPMHSKSVQKWPLRAKFGYGCTSGSFLTMYVELRAADKKNL</sequence>
<dbReference type="AlphaFoldDB" id="A0AAE0YGA4"/>
<comment type="caution">
    <text evidence="1">The sequence shown here is derived from an EMBL/GenBank/DDBJ whole genome shotgun (WGS) entry which is preliminary data.</text>
</comment>
<dbReference type="EMBL" id="JAWDGP010006268">
    <property type="protein sequence ID" value="KAK3744257.1"/>
    <property type="molecule type" value="Genomic_DNA"/>
</dbReference>
<accession>A0AAE0YGA4</accession>
<name>A0AAE0YGA4_9GAST</name>
<dbReference type="Proteomes" id="UP001283361">
    <property type="component" value="Unassembled WGS sequence"/>
</dbReference>
<evidence type="ECO:0000313" key="2">
    <source>
        <dbReference type="Proteomes" id="UP001283361"/>
    </source>
</evidence>
<reference evidence="1" key="1">
    <citation type="journal article" date="2023" name="G3 (Bethesda)">
        <title>A reference genome for the long-term kleptoplast-retaining sea slug Elysia crispata morphotype clarki.</title>
        <authorList>
            <person name="Eastman K.E."/>
            <person name="Pendleton A.L."/>
            <person name="Shaikh M.A."/>
            <person name="Suttiyut T."/>
            <person name="Ogas R."/>
            <person name="Tomko P."/>
            <person name="Gavelis G."/>
            <person name="Widhalm J.R."/>
            <person name="Wisecaver J.H."/>
        </authorList>
    </citation>
    <scope>NUCLEOTIDE SEQUENCE</scope>
    <source>
        <strain evidence="1">ECLA1</strain>
    </source>
</reference>
<evidence type="ECO:0000313" key="1">
    <source>
        <dbReference type="EMBL" id="KAK3744257.1"/>
    </source>
</evidence>
<keyword evidence="2" id="KW-1185">Reference proteome</keyword>
<proteinExistence type="predicted"/>